<dbReference type="PANTHER" id="PTHR24102:SF28">
    <property type="entry name" value="PHD-TYPE DOMAIN-CONTAINING PROTEIN"/>
    <property type="match status" value="1"/>
</dbReference>
<evidence type="ECO:0000313" key="8">
    <source>
        <dbReference type="EMBL" id="EQC40933.1"/>
    </source>
</evidence>
<reference evidence="8 9" key="1">
    <citation type="submission" date="2012-04" db="EMBL/GenBank/DDBJ databases">
        <title>The Genome Sequence of Saprolegnia declina VS20.</title>
        <authorList>
            <consortium name="The Broad Institute Genome Sequencing Platform"/>
            <person name="Russ C."/>
            <person name="Nusbaum C."/>
            <person name="Tyler B."/>
            <person name="van West P."/>
            <person name="Dieguez-Uribeondo J."/>
            <person name="de Bruijn I."/>
            <person name="Tripathy S."/>
            <person name="Jiang R."/>
            <person name="Young S.K."/>
            <person name="Zeng Q."/>
            <person name="Gargeya S."/>
            <person name="Fitzgerald M."/>
            <person name="Haas B."/>
            <person name="Abouelleil A."/>
            <person name="Alvarado L."/>
            <person name="Arachchi H.M."/>
            <person name="Berlin A."/>
            <person name="Chapman S.B."/>
            <person name="Goldberg J."/>
            <person name="Griggs A."/>
            <person name="Gujja S."/>
            <person name="Hansen M."/>
            <person name="Howarth C."/>
            <person name="Imamovic A."/>
            <person name="Larimer J."/>
            <person name="McCowen C."/>
            <person name="Montmayeur A."/>
            <person name="Murphy C."/>
            <person name="Neiman D."/>
            <person name="Pearson M."/>
            <person name="Priest M."/>
            <person name="Roberts A."/>
            <person name="Saif S."/>
            <person name="Shea T."/>
            <person name="Sisk P."/>
            <person name="Sykes S."/>
            <person name="Wortman J."/>
            <person name="Nusbaum C."/>
            <person name="Birren B."/>
        </authorList>
    </citation>
    <scope>NUCLEOTIDE SEQUENCE [LARGE SCALE GENOMIC DNA]</scope>
    <source>
        <strain evidence="8 9">VS20</strain>
    </source>
</reference>
<evidence type="ECO:0000256" key="2">
    <source>
        <dbReference type="ARBA" id="ARBA00022771"/>
    </source>
</evidence>
<proteinExistence type="predicted"/>
<dbReference type="EMBL" id="JH767135">
    <property type="protein sequence ID" value="EQC40933.1"/>
    <property type="molecule type" value="Genomic_DNA"/>
</dbReference>
<evidence type="ECO:0000259" key="7">
    <source>
        <dbReference type="PROSITE" id="PS50089"/>
    </source>
</evidence>
<keyword evidence="2 4" id="KW-0863">Zinc-finger</keyword>
<dbReference type="RefSeq" id="XP_008605777.1">
    <property type="nucleotide sequence ID" value="XM_008607555.1"/>
</dbReference>
<dbReference type="GO" id="GO:0008270">
    <property type="term" value="F:zinc ion binding"/>
    <property type="evidence" value="ECO:0007669"/>
    <property type="project" value="UniProtKB-KW"/>
</dbReference>
<evidence type="ECO:0000256" key="5">
    <source>
        <dbReference type="SAM" id="MobiDB-lite"/>
    </source>
</evidence>
<dbReference type="GeneID" id="19942723"/>
<dbReference type="SMART" id="SM00249">
    <property type="entry name" value="PHD"/>
    <property type="match status" value="1"/>
</dbReference>
<protein>
    <recommendedName>
        <fullName evidence="10">PHD-type domain-containing protein</fullName>
    </recommendedName>
</protein>
<dbReference type="InParanoid" id="T0S6W1"/>
<evidence type="ECO:0000256" key="4">
    <source>
        <dbReference type="PROSITE-ProRule" id="PRU00175"/>
    </source>
</evidence>
<feature type="region of interest" description="Disordered" evidence="5">
    <location>
        <begin position="297"/>
        <end position="320"/>
    </location>
</feature>
<evidence type="ECO:0008006" key="10">
    <source>
        <dbReference type="Google" id="ProtNLM"/>
    </source>
</evidence>
<dbReference type="PROSITE" id="PS50016">
    <property type="entry name" value="ZF_PHD_2"/>
    <property type="match status" value="1"/>
</dbReference>
<dbReference type="OrthoDB" id="432829at2759"/>
<feature type="compositionally biased region" description="Basic and acidic residues" evidence="5">
    <location>
        <begin position="276"/>
        <end position="285"/>
    </location>
</feature>
<feature type="region of interest" description="Disordered" evidence="5">
    <location>
        <begin position="27"/>
        <end position="49"/>
    </location>
</feature>
<dbReference type="InterPro" id="IPR001841">
    <property type="entry name" value="Znf_RING"/>
</dbReference>
<dbReference type="InterPro" id="IPR011011">
    <property type="entry name" value="Znf_FYVE_PHD"/>
</dbReference>
<evidence type="ECO:0000256" key="3">
    <source>
        <dbReference type="ARBA" id="ARBA00022833"/>
    </source>
</evidence>
<organism evidence="8 9">
    <name type="scientific">Saprolegnia diclina (strain VS20)</name>
    <dbReference type="NCBI Taxonomy" id="1156394"/>
    <lineage>
        <taxon>Eukaryota</taxon>
        <taxon>Sar</taxon>
        <taxon>Stramenopiles</taxon>
        <taxon>Oomycota</taxon>
        <taxon>Saprolegniomycetes</taxon>
        <taxon>Saprolegniales</taxon>
        <taxon>Saprolegniaceae</taxon>
        <taxon>Saprolegnia</taxon>
    </lineage>
</organism>
<dbReference type="PROSITE" id="PS01359">
    <property type="entry name" value="ZF_PHD_1"/>
    <property type="match status" value="1"/>
</dbReference>
<dbReference type="InterPro" id="IPR001965">
    <property type="entry name" value="Znf_PHD"/>
</dbReference>
<keyword evidence="9" id="KW-1185">Reference proteome</keyword>
<dbReference type="SUPFAM" id="SSF57903">
    <property type="entry name" value="FYVE/PHD zinc finger"/>
    <property type="match status" value="1"/>
</dbReference>
<feature type="compositionally biased region" description="Basic and acidic residues" evidence="5">
    <location>
        <begin position="37"/>
        <end position="49"/>
    </location>
</feature>
<feature type="domain" description="PHD-type" evidence="6">
    <location>
        <begin position="359"/>
        <end position="410"/>
    </location>
</feature>
<keyword evidence="3" id="KW-0862">Zinc</keyword>
<dbReference type="SMART" id="SM00184">
    <property type="entry name" value="RING"/>
    <property type="match status" value="1"/>
</dbReference>
<feature type="domain" description="RING-type" evidence="7">
    <location>
        <begin position="362"/>
        <end position="408"/>
    </location>
</feature>
<dbReference type="AlphaFoldDB" id="T0S6W1"/>
<dbReference type="PANTHER" id="PTHR24102">
    <property type="entry name" value="PHD FINGER PROTEIN"/>
    <property type="match status" value="1"/>
</dbReference>
<dbReference type="OMA" id="CEICHEN"/>
<name>T0S6W1_SAPDV</name>
<dbReference type="InterPro" id="IPR019786">
    <property type="entry name" value="Zinc_finger_PHD-type_CS"/>
</dbReference>
<accession>T0S6W1</accession>
<keyword evidence="1" id="KW-0479">Metal-binding</keyword>
<sequence>MPVMNFGAQDIENHMSGLGRLAALCEMGSDSSGDESEGVRRPPSGDRTQELTDYVLTTMRQLARISAGLSALVPGSQQQTAAAGLMHTASASPESTGRLWNTLHKLNATADTIVDAVQAGDITLQALDLTLLPPDPSMALETINVKLLSAQKKIYQRTASDHLLRTTHSVLDDAWQKGEMVALEAARRSLSAWRTSAADLKTKVASALASPDTSPLEVLQNVQDFLSSLTVCKLNAEAPTEADIQFKATTLEEHVGRLQASIVASMSSSTAGPRAKHTEGRKRPLSKHLVEPIAVEKRRRPSTSPYALPNRKPAAETPSHLQGVRTYVPTKTADGDEYVKEATDDGSAVDAAPVGAATPIGCEICHENNAHEQMLLCDNNCGHEYHLFCLNPPLEDIPEGDWFCPSCEQNLCLAQKCKRVCVLSRKYCSRHLCKDGSCGFRAKKAGYCGKHAKLLLRYESDDDLDSDMGR</sequence>
<dbReference type="PROSITE" id="PS50089">
    <property type="entry name" value="ZF_RING_2"/>
    <property type="match status" value="1"/>
</dbReference>
<dbReference type="InterPro" id="IPR019787">
    <property type="entry name" value="Znf_PHD-finger"/>
</dbReference>
<dbReference type="VEuPathDB" id="FungiDB:SDRG_01996"/>
<dbReference type="Proteomes" id="UP000030762">
    <property type="component" value="Unassembled WGS sequence"/>
</dbReference>
<evidence type="ECO:0000313" key="9">
    <source>
        <dbReference type="Proteomes" id="UP000030762"/>
    </source>
</evidence>
<feature type="region of interest" description="Disordered" evidence="5">
    <location>
        <begin position="266"/>
        <end position="285"/>
    </location>
</feature>
<dbReference type="Gene3D" id="2.30.30.1150">
    <property type="match status" value="1"/>
</dbReference>
<gene>
    <name evidence="8" type="ORF">SDRG_01996</name>
</gene>
<evidence type="ECO:0000259" key="6">
    <source>
        <dbReference type="PROSITE" id="PS50016"/>
    </source>
</evidence>
<dbReference type="Pfam" id="PF00628">
    <property type="entry name" value="PHD"/>
    <property type="match status" value="1"/>
</dbReference>
<evidence type="ECO:0000256" key="1">
    <source>
        <dbReference type="ARBA" id="ARBA00022723"/>
    </source>
</evidence>